<feature type="compositionally biased region" description="Basic and acidic residues" evidence="1">
    <location>
        <begin position="74"/>
        <end position="86"/>
    </location>
</feature>
<dbReference type="EMBL" id="KB553792">
    <property type="protein sequence ID" value="EMP29818.1"/>
    <property type="molecule type" value="Genomic_DNA"/>
</dbReference>
<proteinExistence type="predicted"/>
<feature type="region of interest" description="Disordered" evidence="1">
    <location>
        <begin position="74"/>
        <end position="93"/>
    </location>
</feature>
<reference evidence="3" key="1">
    <citation type="journal article" date="2013" name="Nat. Genet.">
        <title>The draft genomes of soft-shell turtle and green sea turtle yield insights into the development and evolution of the turtle-specific body plan.</title>
        <authorList>
            <person name="Wang Z."/>
            <person name="Pascual-Anaya J."/>
            <person name="Zadissa A."/>
            <person name="Li W."/>
            <person name="Niimura Y."/>
            <person name="Huang Z."/>
            <person name="Li C."/>
            <person name="White S."/>
            <person name="Xiong Z."/>
            <person name="Fang D."/>
            <person name="Wang B."/>
            <person name="Ming Y."/>
            <person name="Chen Y."/>
            <person name="Zheng Y."/>
            <person name="Kuraku S."/>
            <person name="Pignatelli M."/>
            <person name="Herrero J."/>
            <person name="Beal K."/>
            <person name="Nozawa M."/>
            <person name="Li Q."/>
            <person name="Wang J."/>
            <person name="Zhang H."/>
            <person name="Yu L."/>
            <person name="Shigenobu S."/>
            <person name="Wang J."/>
            <person name="Liu J."/>
            <person name="Flicek P."/>
            <person name="Searle S."/>
            <person name="Wang J."/>
            <person name="Kuratani S."/>
            <person name="Yin Y."/>
            <person name="Aken B."/>
            <person name="Zhang G."/>
            <person name="Irie N."/>
        </authorList>
    </citation>
    <scope>NUCLEOTIDE SEQUENCE [LARGE SCALE GENOMIC DNA]</scope>
</reference>
<evidence type="ECO:0000313" key="2">
    <source>
        <dbReference type="EMBL" id="EMP29818.1"/>
    </source>
</evidence>
<dbReference type="Proteomes" id="UP000031443">
    <property type="component" value="Unassembled WGS sequence"/>
</dbReference>
<organism evidence="2 3">
    <name type="scientific">Chelonia mydas</name>
    <name type="common">Green sea-turtle</name>
    <name type="synonym">Chelonia agassizi</name>
    <dbReference type="NCBI Taxonomy" id="8469"/>
    <lineage>
        <taxon>Eukaryota</taxon>
        <taxon>Metazoa</taxon>
        <taxon>Chordata</taxon>
        <taxon>Craniata</taxon>
        <taxon>Vertebrata</taxon>
        <taxon>Euteleostomi</taxon>
        <taxon>Archelosauria</taxon>
        <taxon>Testudinata</taxon>
        <taxon>Testudines</taxon>
        <taxon>Cryptodira</taxon>
        <taxon>Durocryptodira</taxon>
        <taxon>Americhelydia</taxon>
        <taxon>Chelonioidea</taxon>
        <taxon>Cheloniidae</taxon>
        <taxon>Chelonia</taxon>
    </lineage>
</organism>
<sequence>MLTSVNALGSNPAKHRTFAFDSVPQGIGQTGLEPAPPETSSPKENEKARQCQNVFKHMHNGIEKKEKLEKAKMENRGQQFHKEAKEASSGAHHAALRKAVNHIKDGNN</sequence>
<evidence type="ECO:0000313" key="3">
    <source>
        <dbReference type="Proteomes" id="UP000031443"/>
    </source>
</evidence>
<keyword evidence="3" id="KW-1185">Reference proteome</keyword>
<dbReference type="AlphaFoldDB" id="M7BCG6"/>
<accession>M7BCG6</accession>
<name>M7BCG6_CHEMY</name>
<feature type="region of interest" description="Disordered" evidence="1">
    <location>
        <begin position="24"/>
        <end position="48"/>
    </location>
</feature>
<gene>
    <name evidence="2" type="ORF">UY3_13069</name>
</gene>
<evidence type="ECO:0000256" key="1">
    <source>
        <dbReference type="SAM" id="MobiDB-lite"/>
    </source>
</evidence>
<protein>
    <submittedName>
        <fullName evidence="2">Uncharacterized protein</fullName>
    </submittedName>
</protein>